<feature type="domain" description="Helicase ATP-binding" evidence="8">
    <location>
        <begin position="226"/>
        <end position="492"/>
    </location>
</feature>
<dbReference type="EC" id="3.6.4.13" evidence="5"/>
<keyword evidence="5 10" id="KW-0347">Helicase</keyword>
<comment type="caution">
    <text evidence="10">The sequence shown here is derived from an EMBL/GenBank/DDBJ whole genome shotgun (WGS) entry which is preliminary data.</text>
</comment>
<keyword evidence="1 5" id="KW-0547">Nucleotide-binding</keyword>
<evidence type="ECO:0000256" key="2">
    <source>
        <dbReference type="ARBA" id="ARBA00022801"/>
    </source>
</evidence>
<evidence type="ECO:0000256" key="3">
    <source>
        <dbReference type="ARBA" id="ARBA00022840"/>
    </source>
</evidence>
<accession>A0A9K3PRU3</accession>
<reference evidence="10" key="1">
    <citation type="journal article" date="2021" name="Sci. Rep.">
        <title>Diploid genomic architecture of Nitzschia inconspicua, an elite biomass production diatom.</title>
        <authorList>
            <person name="Oliver A."/>
            <person name="Podell S."/>
            <person name="Pinowska A."/>
            <person name="Traller J.C."/>
            <person name="Smith S.R."/>
            <person name="McClure R."/>
            <person name="Beliaev A."/>
            <person name="Bohutskyi P."/>
            <person name="Hill E.A."/>
            <person name="Rabines A."/>
            <person name="Zheng H."/>
            <person name="Allen L.Z."/>
            <person name="Kuo A."/>
            <person name="Grigoriev I.V."/>
            <person name="Allen A.E."/>
            <person name="Hazlebeck D."/>
            <person name="Allen E.E."/>
        </authorList>
    </citation>
    <scope>NUCLEOTIDE SEQUENCE</scope>
    <source>
        <strain evidence="10">Hildebrandi</strain>
    </source>
</reference>
<dbReference type="GO" id="GO:0016787">
    <property type="term" value="F:hydrolase activity"/>
    <property type="evidence" value="ECO:0007669"/>
    <property type="project" value="UniProtKB-KW"/>
</dbReference>
<feature type="region of interest" description="Disordered" evidence="6">
    <location>
        <begin position="729"/>
        <end position="755"/>
    </location>
</feature>
<dbReference type="PROSITE" id="PS51194">
    <property type="entry name" value="HELICASE_CTER"/>
    <property type="match status" value="1"/>
</dbReference>
<keyword evidence="4 5" id="KW-0694">RNA-binding</keyword>
<dbReference type="GO" id="GO:0005524">
    <property type="term" value="F:ATP binding"/>
    <property type="evidence" value="ECO:0007669"/>
    <property type="project" value="UniProtKB-UniRule"/>
</dbReference>
<feature type="region of interest" description="Disordered" evidence="6">
    <location>
        <begin position="772"/>
        <end position="798"/>
    </location>
</feature>
<dbReference type="Proteomes" id="UP000693970">
    <property type="component" value="Unassembled WGS sequence"/>
</dbReference>
<feature type="compositionally biased region" description="Acidic residues" evidence="6">
    <location>
        <begin position="729"/>
        <end position="738"/>
    </location>
</feature>
<dbReference type="Pfam" id="PF00271">
    <property type="entry name" value="Helicase_C"/>
    <property type="match status" value="1"/>
</dbReference>
<sequence length="798" mass="87874">MMPSKKIQRLSLLCLLNWGWYQQSLSPSSTWTSNAFVVAPPVVNLRFPPTNLLSTQHHHQPFIRQFYTISGQKRSPHQQYFTSSVRIYQSNPPSEGSSSSSSSDVKALGLNELQTLLREAVESQDFVEAGILSDELFDRLYGSSNKDNNNNIMSNEEKKLKRKRMSWRGLGAAPWLVDRLDALNYSFPTTIQINTMESVNQILNSTDEMVESTSLDERLRMSDEDSSSSNKDLGIVVSGSTGSGKTLAYLVPLLSTLSDSLFARQRIRVGAEESVGDFSGDLVERISVVTSPVVQTNTKKPMRAGGAIATGAALSTLGKSGKDVKSPLALIVVPTRELGIQTAMLLYELVGGSIKKDPTDIRGKANMFKYKGPKGVRVGCILDDEEAKFGLKLQTDVAITMPEYVGKVITDGDLIPAKLRVVVFDEADLALEQTSPDTLTAIFDTNSTSREGDYIPYERENPRLSFMVGASVTEALGNLVVKSRILPEGKSYIATATGYSPIVTETDANVNMPVGVEPKTASLRDLGVCLDPGLKHQRVLVGNETSGLLVLTRLLRKELQKYDQNPREDAERPRVVVFFPDEAVAKESISPLRDALWGEHKLCVLLPKTGVNPLEMMAQFKNNQTTVMLATPNSVRGLDFPSVTHVYTLYLPTEDPREYVHLAGRVGRVGQRGSVRGSGGRVVSILKEEDADKMETLSRELGFEFTEVEPVTMDSDISTIVSKLAVISDDDDTDDDYSDSAISESPSELSDPEDLEKLRRYLEDAVSLLSTDENDDFLEQKKDGEIPGELKDEDEGFQ</sequence>
<keyword evidence="3 5" id="KW-0067">ATP-binding</keyword>
<feature type="compositionally biased region" description="Basic and acidic residues" evidence="6">
    <location>
        <begin position="778"/>
        <end position="790"/>
    </location>
</feature>
<gene>
    <name evidence="10" type="ORF">IV203_001985</name>
</gene>
<feature type="chain" id="PRO_5039892086" description="ATP-dependent RNA helicase" evidence="7">
    <location>
        <begin position="27"/>
        <end position="798"/>
    </location>
</feature>
<dbReference type="InterPro" id="IPR001650">
    <property type="entry name" value="Helicase_C-like"/>
</dbReference>
<dbReference type="GO" id="GO:0003724">
    <property type="term" value="F:RNA helicase activity"/>
    <property type="evidence" value="ECO:0007669"/>
    <property type="project" value="UniProtKB-EC"/>
</dbReference>
<evidence type="ECO:0000313" key="11">
    <source>
        <dbReference type="Proteomes" id="UP000693970"/>
    </source>
</evidence>
<dbReference type="InterPro" id="IPR011545">
    <property type="entry name" value="DEAD/DEAH_box_helicase_dom"/>
</dbReference>
<dbReference type="Pfam" id="PF00270">
    <property type="entry name" value="DEAD"/>
    <property type="match status" value="1"/>
</dbReference>
<dbReference type="GO" id="GO:0003723">
    <property type="term" value="F:RNA binding"/>
    <property type="evidence" value="ECO:0007669"/>
    <property type="project" value="UniProtKB-UniRule"/>
</dbReference>
<keyword evidence="2 5" id="KW-0378">Hydrolase</keyword>
<keyword evidence="11" id="KW-1185">Reference proteome</keyword>
<dbReference type="SMART" id="SM00487">
    <property type="entry name" value="DEXDc"/>
    <property type="match status" value="1"/>
</dbReference>
<evidence type="ECO:0000259" key="9">
    <source>
        <dbReference type="PROSITE" id="PS51194"/>
    </source>
</evidence>
<dbReference type="EMBL" id="JAGRRH010000015">
    <property type="protein sequence ID" value="KAG7357297.1"/>
    <property type="molecule type" value="Genomic_DNA"/>
</dbReference>
<comment type="catalytic activity">
    <reaction evidence="5">
        <text>ATP + H2O = ADP + phosphate + H(+)</text>
        <dbReference type="Rhea" id="RHEA:13065"/>
        <dbReference type="ChEBI" id="CHEBI:15377"/>
        <dbReference type="ChEBI" id="CHEBI:15378"/>
        <dbReference type="ChEBI" id="CHEBI:30616"/>
        <dbReference type="ChEBI" id="CHEBI:43474"/>
        <dbReference type="ChEBI" id="CHEBI:456216"/>
        <dbReference type="EC" id="3.6.4.13"/>
    </reaction>
</comment>
<evidence type="ECO:0000256" key="5">
    <source>
        <dbReference type="RuleBase" id="RU365068"/>
    </source>
</evidence>
<protein>
    <recommendedName>
        <fullName evidence="5">ATP-dependent RNA helicase</fullName>
        <ecNumber evidence="5">3.6.4.13</ecNumber>
    </recommendedName>
</protein>
<comment type="similarity">
    <text evidence="5">Belongs to the DEAD box helicase family.</text>
</comment>
<dbReference type="AlphaFoldDB" id="A0A9K3PRU3"/>
<feature type="signal peptide" evidence="7">
    <location>
        <begin position="1"/>
        <end position="26"/>
    </location>
</feature>
<evidence type="ECO:0000259" key="8">
    <source>
        <dbReference type="PROSITE" id="PS51192"/>
    </source>
</evidence>
<feature type="domain" description="Helicase C-terminal" evidence="9">
    <location>
        <begin position="558"/>
        <end position="716"/>
    </location>
</feature>
<feature type="compositionally biased region" description="Low complexity" evidence="6">
    <location>
        <begin position="739"/>
        <end position="749"/>
    </location>
</feature>
<keyword evidence="7" id="KW-0732">Signal</keyword>
<comment type="function">
    <text evidence="5">RNA helicase.</text>
</comment>
<evidence type="ECO:0000256" key="6">
    <source>
        <dbReference type="SAM" id="MobiDB-lite"/>
    </source>
</evidence>
<evidence type="ECO:0000256" key="4">
    <source>
        <dbReference type="ARBA" id="ARBA00022884"/>
    </source>
</evidence>
<name>A0A9K3PRU3_9STRA</name>
<organism evidence="10 11">
    <name type="scientific">Nitzschia inconspicua</name>
    <dbReference type="NCBI Taxonomy" id="303405"/>
    <lineage>
        <taxon>Eukaryota</taxon>
        <taxon>Sar</taxon>
        <taxon>Stramenopiles</taxon>
        <taxon>Ochrophyta</taxon>
        <taxon>Bacillariophyta</taxon>
        <taxon>Bacillariophyceae</taxon>
        <taxon>Bacillariophycidae</taxon>
        <taxon>Bacillariales</taxon>
        <taxon>Bacillariaceae</taxon>
        <taxon>Nitzschia</taxon>
    </lineage>
</organism>
<evidence type="ECO:0000256" key="7">
    <source>
        <dbReference type="SAM" id="SignalP"/>
    </source>
</evidence>
<dbReference type="InterPro" id="IPR014001">
    <property type="entry name" value="Helicase_ATP-bd"/>
</dbReference>
<dbReference type="PANTHER" id="PTHR24031">
    <property type="entry name" value="RNA HELICASE"/>
    <property type="match status" value="1"/>
</dbReference>
<comment type="domain">
    <text evidence="5">The Q motif is unique to and characteristic of the DEAD box family of RNA helicases and controls ATP binding and hydrolysis.</text>
</comment>
<dbReference type="OrthoDB" id="10256233at2759"/>
<reference evidence="10" key="2">
    <citation type="submission" date="2021-04" db="EMBL/GenBank/DDBJ databases">
        <authorList>
            <person name="Podell S."/>
        </authorList>
    </citation>
    <scope>NUCLEOTIDE SEQUENCE</scope>
    <source>
        <strain evidence="10">Hildebrandi</strain>
    </source>
</reference>
<evidence type="ECO:0000313" key="10">
    <source>
        <dbReference type="EMBL" id="KAG7357297.1"/>
    </source>
</evidence>
<dbReference type="PROSITE" id="PS51192">
    <property type="entry name" value="HELICASE_ATP_BIND_1"/>
    <property type="match status" value="1"/>
</dbReference>
<proteinExistence type="inferred from homology"/>
<evidence type="ECO:0000256" key="1">
    <source>
        <dbReference type="ARBA" id="ARBA00022741"/>
    </source>
</evidence>